<dbReference type="OrthoDB" id="9970474at2759"/>
<evidence type="ECO:0000313" key="1">
    <source>
        <dbReference type="EMBL" id="RAL06776.1"/>
    </source>
</evidence>
<dbReference type="EMBL" id="KZ824353">
    <property type="protein sequence ID" value="RAL06776.1"/>
    <property type="molecule type" value="Genomic_DNA"/>
</dbReference>
<reference evidence="1 2" key="1">
    <citation type="submission" date="2018-02" db="EMBL/GenBank/DDBJ databases">
        <title>The genomes of Aspergillus section Nigri reveals drivers in fungal speciation.</title>
        <authorList>
            <consortium name="DOE Joint Genome Institute"/>
            <person name="Vesth T.C."/>
            <person name="Nybo J."/>
            <person name="Theobald S."/>
            <person name="Brandl J."/>
            <person name="Frisvad J.C."/>
            <person name="Nielsen K.F."/>
            <person name="Lyhne E.K."/>
            <person name="Kogle M.E."/>
            <person name="Kuo A."/>
            <person name="Riley R."/>
            <person name="Clum A."/>
            <person name="Nolan M."/>
            <person name="Lipzen A."/>
            <person name="Salamov A."/>
            <person name="Henrissat B."/>
            <person name="Wiebenga A."/>
            <person name="De vries R.P."/>
            <person name="Grigoriev I.V."/>
            <person name="Mortensen U.H."/>
            <person name="Andersen M.R."/>
            <person name="Baker S.E."/>
        </authorList>
    </citation>
    <scope>NUCLEOTIDE SEQUENCE [LARGE SCALE GENOMIC DNA]</scope>
    <source>
        <strain evidence="1 2">CBS 101889</strain>
    </source>
</reference>
<name>A0A395HGK5_ASPHC</name>
<dbReference type="VEuPathDB" id="FungiDB:BO97DRAFT_279243"/>
<dbReference type="AlphaFoldDB" id="A0A395HGK5"/>
<evidence type="ECO:0000313" key="2">
    <source>
        <dbReference type="Proteomes" id="UP000248961"/>
    </source>
</evidence>
<accession>A0A395HGK5</accession>
<organism evidence="1 2">
    <name type="scientific">Aspergillus homomorphus (strain CBS 101889)</name>
    <dbReference type="NCBI Taxonomy" id="1450537"/>
    <lineage>
        <taxon>Eukaryota</taxon>
        <taxon>Fungi</taxon>
        <taxon>Dikarya</taxon>
        <taxon>Ascomycota</taxon>
        <taxon>Pezizomycotina</taxon>
        <taxon>Eurotiomycetes</taxon>
        <taxon>Eurotiomycetidae</taxon>
        <taxon>Eurotiales</taxon>
        <taxon>Aspergillaceae</taxon>
        <taxon>Aspergillus</taxon>
        <taxon>Aspergillus subgen. Circumdati</taxon>
    </lineage>
</organism>
<dbReference type="RefSeq" id="XP_025545930.1">
    <property type="nucleotide sequence ID" value="XM_025691048.1"/>
</dbReference>
<gene>
    <name evidence="1" type="ORF">BO97DRAFT_279243</name>
</gene>
<sequence>MSRRSLPTTATSHHSLLYFSLAMEYPVDPQGQQENRFSDIANLWDRAVGDVLVCFAGLSFAKQPPVASYHDLEHGSPFADQEYAGGLQACVIVRYHKSPIGRSSSPEDYADC</sequence>
<protein>
    <submittedName>
        <fullName evidence="1">Uncharacterized protein</fullName>
    </submittedName>
</protein>
<dbReference type="Proteomes" id="UP000248961">
    <property type="component" value="Unassembled WGS sequence"/>
</dbReference>
<dbReference type="GeneID" id="37195337"/>
<keyword evidence="2" id="KW-1185">Reference proteome</keyword>
<proteinExistence type="predicted"/>